<feature type="transmembrane region" description="Helical" evidence="1">
    <location>
        <begin position="31"/>
        <end position="47"/>
    </location>
</feature>
<proteinExistence type="predicted"/>
<feature type="transmembrane region" description="Helical" evidence="1">
    <location>
        <begin position="142"/>
        <end position="165"/>
    </location>
</feature>
<evidence type="ECO:0000313" key="2">
    <source>
        <dbReference type="EMBL" id="GHA34870.1"/>
    </source>
</evidence>
<feature type="transmembrane region" description="Helical" evidence="1">
    <location>
        <begin position="110"/>
        <end position="130"/>
    </location>
</feature>
<accession>A0A918VXQ8</accession>
<reference evidence="2" key="2">
    <citation type="submission" date="2020-09" db="EMBL/GenBank/DDBJ databases">
        <authorList>
            <person name="Sun Q."/>
            <person name="Kim S."/>
        </authorList>
    </citation>
    <scope>NUCLEOTIDE SEQUENCE</scope>
    <source>
        <strain evidence="2">KCTC 12719</strain>
    </source>
</reference>
<dbReference type="EMBL" id="BMXB01000004">
    <property type="protein sequence ID" value="GHA34870.1"/>
    <property type="molecule type" value="Genomic_DNA"/>
</dbReference>
<reference evidence="2" key="1">
    <citation type="journal article" date="2014" name="Int. J. Syst. Evol. Microbiol.">
        <title>Complete genome sequence of Corynebacterium casei LMG S-19264T (=DSM 44701T), isolated from a smear-ripened cheese.</title>
        <authorList>
            <consortium name="US DOE Joint Genome Institute (JGI-PGF)"/>
            <person name="Walter F."/>
            <person name="Albersmeier A."/>
            <person name="Kalinowski J."/>
            <person name="Ruckert C."/>
        </authorList>
    </citation>
    <scope>NUCLEOTIDE SEQUENCE</scope>
    <source>
        <strain evidence="2">KCTC 12719</strain>
    </source>
</reference>
<keyword evidence="1" id="KW-0812">Transmembrane</keyword>
<keyword evidence="1" id="KW-1133">Transmembrane helix</keyword>
<keyword evidence="3" id="KW-1185">Reference proteome</keyword>
<feature type="transmembrane region" description="Helical" evidence="1">
    <location>
        <begin position="54"/>
        <end position="72"/>
    </location>
</feature>
<sequence length="232" mass="27386">MKTKSLCIFLIVLAVLAGLTAIFYEIDWLQRASQLFIIFPLFGYFFKDLTGQRLNFYGFFLSLIAAKMALIINDYWYFSHIAIGFWLAGFGFLIREAIQYIEYSRGSRLMQFYFVLVVGIYTYLLSMHFMEIHGGMKDGFQFFMYLLYYFNILVLGITALIYYLNSFSRKSVYFLCFIISLIFSDVLRDIGVFYFRDLSVEIAGAFIRFSALVFIFLFFVTKEKRLRLLNLI</sequence>
<feature type="transmembrane region" description="Helical" evidence="1">
    <location>
        <begin position="78"/>
        <end position="98"/>
    </location>
</feature>
<dbReference type="AlphaFoldDB" id="A0A918VXQ8"/>
<organism evidence="2 3">
    <name type="scientific">Salinimicrobium marinum</name>
    <dbReference type="NCBI Taxonomy" id="680283"/>
    <lineage>
        <taxon>Bacteria</taxon>
        <taxon>Pseudomonadati</taxon>
        <taxon>Bacteroidota</taxon>
        <taxon>Flavobacteriia</taxon>
        <taxon>Flavobacteriales</taxon>
        <taxon>Flavobacteriaceae</taxon>
        <taxon>Salinimicrobium</taxon>
    </lineage>
</organism>
<comment type="caution">
    <text evidence="2">The sequence shown here is derived from an EMBL/GenBank/DDBJ whole genome shotgun (WGS) entry which is preliminary data.</text>
</comment>
<gene>
    <name evidence="2" type="ORF">GCM10007103_15490</name>
</gene>
<feature type="transmembrane region" description="Helical" evidence="1">
    <location>
        <begin position="172"/>
        <end position="196"/>
    </location>
</feature>
<name>A0A918VXQ8_9FLAO</name>
<feature type="transmembrane region" description="Helical" evidence="1">
    <location>
        <begin position="202"/>
        <end position="220"/>
    </location>
</feature>
<dbReference type="RefSeq" id="WP_189604155.1">
    <property type="nucleotide sequence ID" value="NZ_BMXB01000004.1"/>
</dbReference>
<protein>
    <submittedName>
        <fullName evidence="2">Uncharacterized protein</fullName>
    </submittedName>
</protein>
<evidence type="ECO:0000313" key="3">
    <source>
        <dbReference type="Proteomes" id="UP000610456"/>
    </source>
</evidence>
<evidence type="ECO:0000256" key="1">
    <source>
        <dbReference type="SAM" id="Phobius"/>
    </source>
</evidence>
<dbReference type="Proteomes" id="UP000610456">
    <property type="component" value="Unassembled WGS sequence"/>
</dbReference>
<keyword evidence="1" id="KW-0472">Membrane</keyword>